<comment type="caution">
    <text evidence="2">The sequence shown here is derived from an EMBL/GenBank/DDBJ whole genome shotgun (WGS) entry which is preliminary data.</text>
</comment>
<dbReference type="RefSeq" id="WP_196285175.1">
    <property type="nucleotide sequence ID" value="NZ_JADQDP010000001.1"/>
</dbReference>
<evidence type="ECO:0000313" key="2">
    <source>
        <dbReference type="EMBL" id="MBF9140839.1"/>
    </source>
</evidence>
<sequence>MSKPVETPTHKVRLKTSVGHYEHVTEAKLEQMRQAFGPRHFARSYEVVALAEKPADLATNTEKPAKADKAEASK</sequence>
<name>A0A931BCM8_9BACT</name>
<organism evidence="2 3">
    <name type="scientific">Hymenobacter properus</name>
    <dbReference type="NCBI Taxonomy" id="2791026"/>
    <lineage>
        <taxon>Bacteria</taxon>
        <taxon>Pseudomonadati</taxon>
        <taxon>Bacteroidota</taxon>
        <taxon>Cytophagia</taxon>
        <taxon>Cytophagales</taxon>
        <taxon>Hymenobacteraceae</taxon>
        <taxon>Hymenobacter</taxon>
    </lineage>
</organism>
<reference evidence="2 3" key="1">
    <citation type="submission" date="2020-11" db="EMBL/GenBank/DDBJ databases">
        <authorList>
            <person name="Kim M.K."/>
        </authorList>
    </citation>
    <scope>NUCLEOTIDE SEQUENCE [LARGE SCALE GENOMIC DNA]</scope>
    <source>
        <strain evidence="2 3">BT439</strain>
    </source>
</reference>
<gene>
    <name evidence="2" type="ORF">I2I01_04290</name>
</gene>
<evidence type="ECO:0000256" key="1">
    <source>
        <dbReference type="SAM" id="MobiDB-lite"/>
    </source>
</evidence>
<dbReference type="EMBL" id="JADQDP010000001">
    <property type="protein sequence ID" value="MBF9140839.1"/>
    <property type="molecule type" value="Genomic_DNA"/>
</dbReference>
<dbReference type="Proteomes" id="UP000645610">
    <property type="component" value="Unassembled WGS sequence"/>
</dbReference>
<accession>A0A931BCM8</accession>
<feature type="region of interest" description="Disordered" evidence="1">
    <location>
        <begin position="53"/>
        <end position="74"/>
    </location>
</feature>
<proteinExistence type="predicted"/>
<evidence type="ECO:0000313" key="3">
    <source>
        <dbReference type="Proteomes" id="UP000645610"/>
    </source>
</evidence>
<keyword evidence="3" id="KW-1185">Reference proteome</keyword>
<dbReference type="AlphaFoldDB" id="A0A931BCM8"/>
<protein>
    <submittedName>
        <fullName evidence="2">Uncharacterized protein</fullName>
    </submittedName>
</protein>
<feature type="compositionally biased region" description="Basic and acidic residues" evidence="1">
    <location>
        <begin position="63"/>
        <end position="74"/>
    </location>
</feature>